<dbReference type="EMBL" id="UINC01034551">
    <property type="protein sequence ID" value="SVB25576.1"/>
    <property type="molecule type" value="Genomic_DNA"/>
</dbReference>
<protein>
    <submittedName>
        <fullName evidence="1">Uncharacterized protein</fullName>
    </submittedName>
</protein>
<sequence>IIWFPWSVKEKLFQGEKIYIIEKIKMKKIHE</sequence>
<reference evidence="1" key="1">
    <citation type="submission" date="2018-05" db="EMBL/GenBank/DDBJ databases">
        <authorList>
            <person name="Lanie J.A."/>
            <person name="Ng W.-L."/>
            <person name="Kazmierczak K.M."/>
            <person name="Andrzejewski T.M."/>
            <person name="Davidsen T.M."/>
            <person name="Wayne K.J."/>
            <person name="Tettelin H."/>
            <person name="Glass J.I."/>
            <person name="Rusch D."/>
            <person name="Podicherti R."/>
            <person name="Tsui H.-C.T."/>
            <person name="Winkler M.E."/>
        </authorList>
    </citation>
    <scope>NUCLEOTIDE SEQUENCE</scope>
</reference>
<name>A0A382CHH3_9ZZZZ</name>
<organism evidence="1">
    <name type="scientific">marine metagenome</name>
    <dbReference type="NCBI Taxonomy" id="408172"/>
    <lineage>
        <taxon>unclassified sequences</taxon>
        <taxon>metagenomes</taxon>
        <taxon>ecological metagenomes</taxon>
    </lineage>
</organism>
<dbReference type="AlphaFoldDB" id="A0A382CHH3"/>
<evidence type="ECO:0000313" key="1">
    <source>
        <dbReference type="EMBL" id="SVB25576.1"/>
    </source>
</evidence>
<proteinExistence type="predicted"/>
<feature type="non-terminal residue" evidence="1">
    <location>
        <position position="1"/>
    </location>
</feature>
<gene>
    <name evidence="1" type="ORF">METZ01_LOCUS178430</name>
</gene>
<accession>A0A382CHH3</accession>